<proteinExistence type="predicted"/>
<dbReference type="GO" id="GO:0006631">
    <property type="term" value="P:fatty acid metabolic process"/>
    <property type="evidence" value="ECO:0007669"/>
    <property type="project" value="TreeGrafter"/>
</dbReference>
<dbReference type="PROSITE" id="PS51471">
    <property type="entry name" value="FE2OG_OXY"/>
    <property type="match status" value="1"/>
</dbReference>
<dbReference type="GO" id="GO:0006974">
    <property type="term" value="P:DNA damage response"/>
    <property type="evidence" value="ECO:0007669"/>
    <property type="project" value="InterPro"/>
</dbReference>
<dbReference type="RefSeq" id="XP_014156236.1">
    <property type="nucleotide sequence ID" value="XM_014300761.1"/>
</dbReference>
<gene>
    <name evidence="3" type="ORF">SARC_05373</name>
</gene>
<feature type="compositionally biased region" description="Low complexity" evidence="1">
    <location>
        <begin position="176"/>
        <end position="187"/>
    </location>
</feature>
<evidence type="ECO:0000259" key="2">
    <source>
        <dbReference type="PROSITE" id="PS51471"/>
    </source>
</evidence>
<dbReference type="InterPro" id="IPR032870">
    <property type="entry name" value="ALKBH7-like"/>
</dbReference>
<dbReference type="AlphaFoldDB" id="A0A0L0G0E9"/>
<dbReference type="eggNOG" id="ENOG502S750">
    <property type="taxonomic scope" value="Eukaryota"/>
</dbReference>
<dbReference type="InterPro" id="IPR027450">
    <property type="entry name" value="AlkB-like"/>
</dbReference>
<dbReference type="Pfam" id="PF13532">
    <property type="entry name" value="2OG-FeII_Oxy_2"/>
    <property type="match status" value="1"/>
</dbReference>
<reference evidence="3 4" key="1">
    <citation type="submission" date="2011-02" db="EMBL/GenBank/DDBJ databases">
        <title>The Genome Sequence of Sphaeroforma arctica JP610.</title>
        <authorList>
            <consortium name="The Broad Institute Genome Sequencing Platform"/>
            <person name="Russ C."/>
            <person name="Cuomo C."/>
            <person name="Young S.K."/>
            <person name="Zeng Q."/>
            <person name="Gargeya S."/>
            <person name="Alvarado L."/>
            <person name="Berlin A."/>
            <person name="Chapman S.B."/>
            <person name="Chen Z."/>
            <person name="Freedman E."/>
            <person name="Gellesch M."/>
            <person name="Goldberg J."/>
            <person name="Griggs A."/>
            <person name="Gujja S."/>
            <person name="Heilman E."/>
            <person name="Heiman D."/>
            <person name="Howarth C."/>
            <person name="Mehta T."/>
            <person name="Neiman D."/>
            <person name="Pearson M."/>
            <person name="Roberts A."/>
            <person name="Saif S."/>
            <person name="Shea T."/>
            <person name="Shenoy N."/>
            <person name="Sisk P."/>
            <person name="Stolte C."/>
            <person name="Sykes S."/>
            <person name="White J."/>
            <person name="Yandava C."/>
            <person name="Burger G."/>
            <person name="Gray M.W."/>
            <person name="Holland P.W.H."/>
            <person name="King N."/>
            <person name="Lang F.B.F."/>
            <person name="Roger A.J."/>
            <person name="Ruiz-Trillo I."/>
            <person name="Haas B."/>
            <person name="Nusbaum C."/>
            <person name="Birren B."/>
        </authorList>
    </citation>
    <scope>NUCLEOTIDE SEQUENCE [LARGE SCALE GENOMIC DNA]</scope>
    <source>
        <strain evidence="3 4">JP610</strain>
    </source>
</reference>
<dbReference type="EMBL" id="KQ241936">
    <property type="protein sequence ID" value="KNC82334.1"/>
    <property type="molecule type" value="Genomic_DNA"/>
</dbReference>
<feature type="domain" description="Fe2OG dioxygenase" evidence="2">
    <location>
        <begin position="83"/>
        <end position="239"/>
    </location>
</feature>
<dbReference type="GO" id="GO:0005759">
    <property type="term" value="C:mitochondrial matrix"/>
    <property type="evidence" value="ECO:0007669"/>
    <property type="project" value="TreeGrafter"/>
</dbReference>
<dbReference type="GeneID" id="25905877"/>
<dbReference type="PANTHER" id="PTHR21052">
    <property type="entry name" value="SPERMATOGENESIS ASSOCIATED 11-RELATED"/>
    <property type="match status" value="1"/>
</dbReference>
<dbReference type="PANTHER" id="PTHR21052:SF0">
    <property type="entry name" value="ALPHA-KETOGLUTARATE-DEPENDENT DIOXYGENASE ALKB HOMOLOG 7, MITOCHONDRIAL"/>
    <property type="match status" value="1"/>
</dbReference>
<evidence type="ECO:0000313" key="4">
    <source>
        <dbReference type="Proteomes" id="UP000054560"/>
    </source>
</evidence>
<dbReference type="Gene3D" id="2.60.120.590">
    <property type="entry name" value="Alpha-ketoglutarate-dependent dioxygenase AlkB-like"/>
    <property type="match status" value="1"/>
</dbReference>
<sequence length="250" mass="27411">MVETNQRSAWRGWFDNPVNNQAMRFGNLQSWASELGTNIRNLYVYVHGVCVQICGSLAVCLSVCDWSLRHNLLPDVVLERIPLFDQMIVNSYQIGDGIKAHVDLARFADGIAVVSLGCPCDMQFTRTLPATESDGPHTHTGRAEGQPSDPPRLHSHRVNGVPLGSVRQSLSDKQMSTDTTASIDDSTGACTSSGTESVVMRLCPGDLLILSEDARYTWAHGIDRVTEGHRISLTLRSVKTDSRTLTCPSE</sequence>
<organism evidence="3 4">
    <name type="scientific">Sphaeroforma arctica JP610</name>
    <dbReference type="NCBI Taxonomy" id="667725"/>
    <lineage>
        <taxon>Eukaryota</taxon>
        <taxon>Ichthyosporea</taxon>
        <taxon>Ichthyophonida</taxon>
        <taxon>Sphaeroforma</taxon>
    </lineage>
</organism>
<accession>A0A0L0G0E9</accession>
<dbReference type="Proteomes" id="UP000054560">
    <property type="component" value="Unassembled WGS sequence"/>
</dbReference>
<dbReference type="InterPro" id="IPR037151">
    <property type="entry name" value="AlkB-like_sf"/>
</dbReference>
<keyword evidence="4" id="KW-1185">Reference proteome</keyword>
<evidence type="ECO:0000256" key="1">
    <source>
        <dbReference type="SAM" id="MobiDB-lite"/>
    </source>
</evidence>
<dbReference type="InterPro" id="IPR005123">
    <property type="entry name" value="Oxoglu/Fe-dep_dioxygenase_dom"/>
</dbReference>
<name>A0A0L0G0E9_9EUKA</name>
<dbReference type="OrthoDB" id="412814at2759"/>
<feature type="region of interest" description="Disordered" evidence="1">
    <location>
        <begin position="129"/>
        <end position="190"/>
    </location>
</feature>
<evidence type="ECO:0000313" key="3">
    <source>
        <dbReference type="EMBL" id="KNC82334.1"/>
    </source>
</evidence>
<protein>
    <recommendedName>
        <fullName evidence="2">Fe2OG dioxygenase domain-containing protein</fullName>
    </recommendedName>
</protein>
<dbReference type="SUPFAM" id="SSF51197">
    <property type="entry name" value="Clavaminate synthase-like"/>
    <property type="match status" value="1"/>
</dbReference>